<sequence length="36" mass="4013">CAAFSRSVRWRWPPRAATSGRIPSPRPPCPRAPRPA</sequence>
<proteinExistence type="predicted"/>
<gene>
    <name evidence="2" type="ORF">AVDCRST_MAG13-3767</name>
</gene>
<accession>A0A6J4TL85</accession>
<dbReference type="AlphaFoldDB" id="A0A6J4TL85"/>
<dbReference type="EMBL" id="CADCVO010000582">
    <property type="protein sequence ID" value="CAA9526269.1"/>
    <property type="molecule type" value="Genomic_DNA"/>
</dbReference>
<name>A0A6J4TL85_9ACTN</name>
<feature type="region of interest" description="Disordered" evidence="1">
    <location>
        <begin position="15"/>
        <end position="36"/>
    </location>
</feature>
<feature type="compositionally biased region" description="Pro residues" evidence="1">
    <location>
        <begin position="24"/>
        <end position="36"/>
    </location>
</feature>
<reference evidence="2" key="1">
    <citation type="submission" date="2020-02" db="EMBL/GenBank/DDBJ databases">
        <authorList>
            <person name="Meier V. D."/>
        </authorList>
    </citation>
    <scope>NUCLEOTIDE SEQUENCE</scope>
    <source>
        <strain evidence="2">AVDCRST_MAG13</strain>
    </source>
</reference>
<protein>
    <submittedName>
        <fullName evidence="2">Uncharacterized protein</fullName>
    </submittedName>
</protein>
<evidence type="ECO:0000256" key="1">
    <source>
        <dbReference type="SAM" id="MobiDB-lite"/>
    </source>
</evidence>
<feature type="non-terminal residue" evidence="2">
    <location>
        <position position="1"/>
    </location>
</feature>
<evidence type="ECO:0000313" key="2">
    <source>
        <dbReference type="EMBL" id="CAA9526269.1"/>
    </source>
</evidence>
<feature type="non-terminal residue" evidence="2">
    <location>
        <position position="36"/>
    </location>
</feature>
<organism evidence="2">
    <name type="scientific">uncultured Solirubrobacteraceae bacterium</name>
    <dbReference type="NCBI Taxonomy" id="1162706"/>
    <lineage>
        <taxon>Bacteria</taxon>
        <taxon>Bacillati</taxon>
        <taxon>Actinomycetota</taxon>
        <taxon>Thermoleophilia</taxon>
        <taxon>Solirubrobacterales</taxon>
        <taxon>Solirubrobacteraceae</taxon>
        <taxon>environmental samples</taxon>
    </lineage>
</organism>